<evidence type="ECO:0000256" key="3">
    <source>
        <dbReference type="ARBA" id="ARBA00022691"/>
    </source>
</evidence>
<dbReference type="eggNOG" id="COG2226">
    <property type="taxonomic scope" value="Bacteria"/>
</dbReference>
<comment type="caution">
    <text evidence="5">The sequence shown here is derived from an EMBL/GenBank/DDBJ whole genome shotgun (WGS) entry which is preliminary data.</text>
</comment>
<dbReference type="InterPro" id="IPR029063">
    <property type="entry name" value="SAM-dependent_MTases_sf"/>
</dbReference>
<protein>
    <submittedName>
        <fullName evidence="5">Methyltransferase type 11</fullName>
    </submittedName>
</protein>
<reference evidence="5 6" key="1">
    <citation type="journal article" date="2012" name="J. Bacteriol.">
        <title>Genome Sequence of Extracellular-Protease-Producing Alishewanella jeotgali Isolated from Traditional Korean Fermented Seafood.</title>
        <authorList>
            <person name="Jung J."/>
            <person name="Chun J."/>
            <person name="Park W."/>
        </authorList>
    </citation>
    <scope>NUCLEOTIDE SEQUENCE [LARGE SCALE GENOMIC DNA]</scope>
    <source>
        <strain evidence="5 6">KCTC 22429</strain>
    </source>
</reference>
<sequence length="198" mass="22554">MNYSFYSKIYDHVFLNNPEYLKAELSPGYRIAIEYSEVLRAVGKRHLDYGCGVGFVVGLLGSKIFGKDSYGIDVSEVALSIAKKRGIESSKLFLLDNDVLPFEDNYFDVITCFDVIEHLDVEDILTLSTELNRVLSSDGVILLNISTRKAGSHDMHGDNLHRTVRDAEFYSDLFKLDRYVVNNVEREITAVRRGKWID</sequence>
<keyword evidence="6" id="KW-1185">Reference proteome</keyword>
<keyword evidence="3" id="KW-0949">S-adenosyl-L-methionine</keyword>
<dbReference type="Gene3D" id="3.40.50.150">
    <property type="entry name" value="Vaccinia Virus protein VP39"/>
    <property type="match status" value="1"/>
</dbReference>
<dbReference type="InterPro" id="IPR013216">
    <property type="entry name" value="Methyltransf_11"/>
</dbReference>
<keyword evidence="1 5" id="KW-0489">Methyltransferase</keyword>
<dbReference type="GO" id="GO:0008757">
    <property type="term" value="F:S-adenosylmethionine-dependent methyltransferase activity"/>
    <property type="evidence" value="ECO:0007669"/>
    <property type="project" value="InterPro"/>
</dbReference>
<evidence type="ECO:0000256" key="1">
    <source>
        <dbReference type="ARBA" id="ARBA00022603"/>
    </source>
</evidence>
<dbReference type="Proteomes" id="UP000012046">
    <property type="component" value="Unassembled WGS sequence"/>
</dbReference>
<accession>H3ZBJ2</accession>
<dbReference type="STRING" id="1129374.AJE_03486"/>
<name>H3ZBJ2_9ALTE</name>
<dbReference type="Pfam" id="PF08241">
    <property type="entry name" value="Methyltransf_11"/>
    <property type="match status" value="1"/>
</dbReference>
<dbReference type="CDD" id="cd02440">
    <property type="entry name" value="AdoMet_MTases"/>
    <property type="match status" value="1"/>
</dbReference>
<dbReference type="PANTHER" id="PTHR43464">
    <property type="entry name" value="METHYLTRANSFERASE"/>
    <property type="match status" value="1"/>
</dbReference>
<evidence type="ECO:0000313" key="6">
    <source>
        <dbReference type="Proteomes" id="UP000012046"/>
    </source>
</evidence>
<evidence type="ECO:0000259" key="4">
    <source>
        <dbReference type="Pfam" id="PF08241"/>
    </source>
</evidence>
<dbReference type="GO" id="GO:0032259">
    <property type="term" value="P:methylation"/>
    <property type="evidence" value="ECO:0007669"/>
    <property type="project" value="UniProtKB-KW"/>
</dbReference>
<keyword evidence="2 5" id="KW-0808">Transferase</keyword>
<dbReference type="PANTHER" id="PTHR43464:SF19">
    <property type="entry name" value="UBIQUINONE BIOSYNTHESIS O-METHYLTRANSFERASE, MITOCHONDRIAL"/>
    <property type="match status" value="1"/>
</dbReference>
<proteinExistence type="predicted"/>
<gene>
    <name evidence="5" type="ORF">AJE_03486</name>
</gene>
<dbReference type="EMBL" id="AHTH01000005">
    <property type="protein sequence ID" value="EHR42306.1"/>
    <property type="molecule type" value="Genomic_DNA"/>
</dbReference>
<dbReference type="RefSeq" id="WP_008949702.1">
    <property type="nucleotide sequence ID" value="NZ_AHTH01000005.1"/>
</dbReference>
<evidence type="ECO:0000313" key="5">
    <source>
        <dbReference type="EMBL" id="EHR42306.1"/>
    </source>
</evidence>
<evidence type="ECO:0000256" key="2">
    <source>
        <dbReference type="ARBA" id="ARBA00022679"/>
    </source>
</evidence>
<dbReference type="SUPFAM" id="SSF53335">
    <property type="entry name" value="S-adenosyl-L-methionine-dependent methyltransferases"/>
    <property type="match status" value="1"/>
</dbReference>
<organism evidence="5 6">
    <name type="scientific">Alishewanella jeotgali KCTC 22429</name>
    <dbReference type="NCBI Taxonomy" id="1129374"/>
    <lineage>
        <taxon>Bacteria</taxon>
        <taxon>Pseudomonadati</taxon>
        <taxon>Pseudomonadota</taxon>
        <taxon>Gammaproteobacteria</taxon>
        <taxon>Alteromonadales</taxon>
        <taxon>Alteromonadaceae</taxon>
        <taxon>Alishewanella</taxon>
    </lineage>
</organism>
<feature type="domain" description="Methyltransferase type 11" evidence="4">
    <location>
        <begin position="47"/>
        <end position="142"/>
    </location>
</feature>
<dbReference type="AlphaFoldDB" id="H3ZBJ2"/>